<evidence type="ECO:0008006" key="3">
    <source>
        <dbReference type="Google" id="ProtNLM"/>
    </source>
</evidence>
<dbReference type="AlphaFoldDB" id="A0A3B3ZB73"/>
<sequence length="393" mass="44548">MNRLFKVMFSSVSSSCCAGVEPGDQSKAFDRLFLPSVINALGLSDDTVILLLNDIVSQLAVSSEAQVGGASVRLLLLFAHQLRTRLPPLFRAFRGLDSLLSKDWRGRGYDQEVDQLIKIIQSSESSDDIERVRAACVIQAAWRSHKTRRRVKNLNRAVSTLQRKYSLCVFQVNLRRQQARRKFHLKQRQLLQLLPPGTPHMNLQWIISDRFTTDQGLKHRLYISMDIANLLAFLDHRRAAKVPPSSFWTGQKGLTDRQRAELKTQVDNYITLHPSSCVSLEECLCLHEEVQSLWVSESEAVVQRRRQEQRIQVLLAHTKTQLTMLREAPGLSSVSLLEAESYLSPSPSIVAQARDSHNSLLQSDRSPWWRTLSEVPSGHAPLEELEAELRGGL</sequence>
<dbReference type="CDD" id="cd23767">
    <property type="entry name" value="IQCD"/>
    <property type="match status" value="1"/>
</dbReference>
<organism evidence="1 2">
    <name type="scientific">Periophthalmus magnuspinnatus</name>
    <dbReference type="NCBI Taxonomy" id="409849"/>
    <lineage>
        <taxon>Eukaryota</taxon>
        <taxon>Metazoa</taxon>
        <taxon>Chordata</taxon>
        <taxon>Craniata</taxon>
        <taxon>Vertebrata</taxon>
        <taxon>Euteleostomi</taxon>
        <taxon>Actinopterygii</taxon>
        <taxon>Neopterygii</taxon>
        <taxon>Teleostei</taxon>
        <taxon>Neoteleostei</taxon>
        <taxon>Acanthomorphata</taxon>
        <taxon>Gobiaria</taxon>
        <taxon>Gobiiformes</taxon>
        <taxon>Gobioidei</taxon>
        <taxon>Gobiidae</taxon>
        <taxon>Oxudercinae</taxon>
        <taxon>Periophthalmus</taxon>
    </lineage>
</organism>
<dbReference type="GO" id="GO:0005516">
    <property type="term" value="F:calmodulin binding"/>
    <property type="evidence" value="ECO:0007669"/>
    <property type="project" value="InterPro"/>
</dbReference>
<proteinExistence type="predicted"/>
<dbReference type="Ensembl" id="ENSPMGT00000001923.1">
    <property type="protein sequence ID" value="ENSPMGP00000001804.1"/>
    <property type="gene ID" value="ENSPMGG00000001617.1"/>
</dbReference>
<protein>
    <recommendedName>
        <fullName evidence="3">IQ motif containing B1</fullName>
    </recommendedName>
</protein>
<dbReference type="GO" id="GO:0060271">
    <property type="term" value="P:cilium assembly"/>
    <property type="evidence" value="ECO:0007669"/>
    <property type="project" value="InterPro"/>
</dbReference>
<keyword evidence="2" id="KW-1185">Reference proteome</keyword>
<dbReference type="GO" id="GO:0005929">
    <property type="term" value="C:cilium"/>
    <property type="evidence" value="ECO:0007669"/>
    <property type="project" value="TreeGrafter"/>
</dbReference>
<dbReference type="PANTHER" id="PTHR15673">
    <property type="entry name" value="IQ CALMODULIN-BINDING MOTIF CONTAINING PROTEIN 1"/>
    <property type="match status" value="1"/>
</dbReference>
<reference evidence="1" key="1">
    <citation type="submission" date="2025-08" db="UniProtKB">
        <authorList>
            <consortium name="Ensembl"/>
        </authorList>
    </citation>
    <scope>IDENTIFICATION</scope>
</reference>
<dbReference type="PROSITE" id="PS50096">
    <property type="entry name" value="IQ"/>
    <property type="match status" value="1"/>
</dbReference>
<reference evidence="1" key="2">
    <citation type="submission" date="2025-09" db="UniProtKB">
        <authorList>
            <consortium name="Ensembl"/>
        </authorList>
    </citation>
    <scope>IDENTIFICATION</scope>
</reference>
<dbReference type="InterPro" id="IPR028765">
    <property type="entry name" value="IQCB1"/>
</dbReference>
<name>A0A3B3ZB73_9GOBI</name>
<evidence type="ECO:0000313" key="1">
    <source>
        <dbReference type="Ensembl" id="ENSPMGP00000001804.1"/>
    </source>
</evidence>
<dbReference type="Proteomes" id="UP000261520">
    <property type="component" value="Unplaced"/>
</dbReference>
<dbReference type="PANTHER" id="PTHR15673:SF2">
    <property type="entry name" value="IQ CALMODULIN-BINDING MOTIF-CONTAINING PROTEIN 1"/>
    <property type="match status" value="1"/>
</dbReference>
<accession>A0A3B3ZB73</accession>
<evidence type="ECO:0000313" key="2">
    <source>
        <dbReference type="Proteomes" id="UP000261520"/>
    </source>
</evidence>
<dbReference type="InterPro" id="IPR000048">
    <property type="entry name" value="IQ_motif_EF-hand-BS"/>
</dbReference>
<dbReference type="Pfam" id="PF00612">
    <property type="entry name" value="IQ"/>
    <property type="match status" value="1"/>
</dbReference>
<dbReference type="STRING" id="409849.ENSPMGP00000001804"/>